<evidence type="ECO:0000256" key="1">
    <source>
        <dbReference type="SAM" id="MobiDB-lite"/>
    </source>
</evidence>
<dbReference type="PANTHER" id="PTHR33480">
    <property type="entry name" value="SET DOMAIN-CONTAINING PROTEIN-RELATED"/>
    <property type="match status" value="1"/>
</dbReference>
<dbReference type="AlphaFoldDB" id="A0A3S1A4H1"/>
<dbReference type="EMBL" id="RQTK01000034">
    <property type="protein sequence ID" value="RUS90379.1"/>
    <property type="molecule type" value="Genomic_DNA"/>
</dbReference>
<dbReference type="Proteomes" id="UP000271974">
    <property type="component" value="Unassembled WGS sequence"/>
</dbReference>
<feature type="compositionally biased region" description="Basic and acidic residues" evidence="1">
    <location>
        <begin position="26"/>
        <end position="36"/>
    </location>
</feature>
<evidence type="ECO:0000313" key="3">
    <source>
        <dbReference type="Proteomes" id="UP000271974"/>
    </source>
</evidence>
<comment type="caution">
    <text evidence="2">The sequence shown here is derived from an EMBL/GenBank/DDBJ whole genome shotgun (WGS) entry which is preliminary data.</text>
</comment>
<dbReference type="STRING" id="188477.A0A3S1A4H1"/>
<name>A0A3S1A4H1_ELYCH</name>
<keyword evidence="3" id="KW-1185">Reference proteome</keyword>
<feature type="compositionally biased region" description="Basic and acidic residues" evidence="1">
    <location>
        <begin position="122"/>
        <end position="133"/>
    </location>
</feature>
<feature type="region of interest" description="Disordered" evidence="1">
    <location>
        <begin position="1"/>
        <end position="36"/>
    </location>
</feature>
<feature type="region of interest" description="Disordered" evidence="1">
    <location>
        <begin position="64"/>
        <end position="97"/>
    </location>
</feature>
<dbReference type="PANTHER" id="PTHR33480:SF1">
    <property type="entry name" value="TYR RECOMBINASE DOMAIN-CONTAINING PROTEIN"/>
    <property type="match status" value="1"/>
</dbReference>
<organism evidence="2 3">
    <name type="scientific">Elysia chlorotica</name>
    <name type="common">Eastern emerald elysia</name>
    <name type="synonym">Sea slug</name>
    <dbReference type="NCBI Taxonomy" id="188477"/>
    <lineage>
        <taxon>Eukaryota</taxon>
        <taxon>Metazoa</taxon>
        <taxon>Spiralia</taxon>
        <taxon>Lophotrochozoa</taxon>
        <taxon>Mollusca</taxon>
        <taxon>Gastropoda</taxon>
        <taxon>Heterobranchia</taxon>
        <taxon>Euthyneura</taxon>
        <taxon>Panpulmonata</taxon>
        <taxon>Sacoglossa</taxon>
        <taxon>Placobranchoidea</taxon>
        <taxon>Plakobranchidae</taxon>
        <taxon>Elysia</taxon>
    </lineage>
</organism>
<reference evidence="2 3" key="1">
    <citation type="submission" date="2019-01" db="EMBL/GenBank/DDBJ databases">
        <title>A draft genome assembly of the solar-powered sea slug Elysia chlorotica.</title>
        <authorList>
            <person name="Cai H."/>
            <person name="Li Q."/>
            <person name="Fang X."/>
            <person name="Li J."/>
            <person name="Curtis N.E."/>
            <person name="Altenburger A."/>
            <person name="Shibata T."/>
            <person name="Feng M."/>
            <person name="Maeda T."/>
            <person name="Schwartz J.A."/>
            <person name="Shigenobu S."/>
            <person name="Lundholm N."/>
            <person name="Nishiyama T."/>
            <person name="Yang H."/>
            <person name="Hasebe M."/>
            <person name="Li S."/>
            <person name="Pierce S.K."/>
            <person name="Wang J."/>
        </authorList>
    </citation>
    <scope>NUCLEOTIDE SEQUENCE [LARGE SCALE GENOMIC DNA]</scope>
    <source>
        <strain evidence="2">EC2010</strain>
        <tissue evidence="2">Whole organism of an adult</tissue>
    </source>
</reference>
<dbReference type="OrthoDB" id="5376140at2759"/>
<gene>
    <name evidence="2" type="ORF">EGW08_001874</name>
</gene>
<proteinExistence type="predicted"/>
<accession>A0A3S1A4H1</accession>
<feature type="region of interest" description="Disordered" evidence="1">
    <location>
        <begin position="122"/>
        <end position="162"/>
    </location>
</feature>
<evidence type="ECO:0000313" key="2">
    <source>
        <dbReference type="EMBL" id="RUS90379.1"/>
    </source>
</evidence>
<protein>
    <submittedName>
        <fullName evidence="2">Uncharacterized protein</fullName>
    </submittedName>
</protein>
<sequence>MASVSVARLGRMGPPPILGPPSFKQDPGKHDSSTAASHHADFDALFRRYPSHLKPIVVSCLENTSPCSDPESDHEMPFPEASSESWNPSGSDLEMDESDTECEKEVMSVDCEFVMNECHQKELNDRRSDRKPCLENTSPCSYPESDHEMPFPEASSESWNPSGSDLGTDLANLAAKRIPLAQDLKKLYDSLNVKVENAKEALKAHPNPDSWRSLAENTLAQVSLFNRRRGGDMQRMELQQYQDSITSGHSNQEEVLESLTPFEKKLAEKLQRVEIRGKRGRRVPVLLTLSHKESIDLMIDFREASGISEENKFVFALSSGTLGTSDVLRKCAHDCGAARPDLLTTTSLRKHIGTICQLLNLKDNELDALASFMGHDIRVHRNFYRLPEDTHQVAKVSKVLLLLEKGNISACKGKSLDDIIINEDEEVEFEESDDEEMEGLKDLPLEIQMKETHQLHTKTQGRKTTSRKLRSNEEVEAVKRCLGKYFL</sequence>